<evidence type="ECO:0000313" key="1">
    <source>
        <dbReference type="EMBL" id="KAF2073445.1"/>
    </source>
</evidence>
<dbReference type="PANTHER" id="PTHR32134:SF92">
    <property type="entry name" value="FNIP REPEAT-CONTAINING PROTEIN"/>
    <property type="match status" value="1"/>
</dbReference>
<dbReference type="AlphaFoldDB" id="A0A8J4PUK9"/>
<evidence type="ECO:0000313" key="2">
    <source>
        <dbReference type="Proteomes" id="UP000695562"/>
    </source>
</evidence>
<name>A0A8J4PUK9_9MYCE</name>
<reference evidence="1" key="1">
    <citation type="submission" date="2020-01" db="EMBL/GenBank/DDBJ databases">
        <title>Development of genomics and gene disruption for Polysphondylium violaceum indicates a role for the polyketide synthase stlB in stalk morphogenesis.</title>
        <authorList>
            <person name="Narita B."/>
            <person name="Kawabe Y."/>
            <person name="Kin K."/>
            <person name="Saito T."/>
            <person name="Gibbs R."/>
            <person name="Kuspa A."/>
            <person name="Muzny D."/>
            <person name="Queller D."/>
            <person name="Richards S."/>
            <person name="Strassman J."/>
            <person name="Sucgang R."/>
            <person name="Worley K."/>
            <person name="Schaap P."/>
        </authorList>
    </citation>
    <scope>NUCLEOTIDE SEQUENCE</scope>
    <source>
        <strain evidence="1">QSvi11</strain>
    </source>
</reference>
<proteinExistence type="predicted"/>
<dbReference type="EMBL" id="AJWJ01000203">
    <property type="protein sequence ID" value="KAF2073445.1"/>
    <property type="molecule type" value="Genomic_DNA"/>
</dbReference>
<protein>
    <recommendedName>
        <fullName evidence="3">FNIP repeat-containing protein</fullName>
    </recommendedName>
</protein>
<dbReference type="PANTHER" id="PTHR32134">
    <property type="entry name" value="FNIP REPEAT-CONTAINING PROTEIN"/>
    <property type="match status" value="1"/>
</dbReference>
<keyword evidence="2" id="KW-1185">Reference proteome</keyword>
<dbReference type="Proteomes" id="UP000695562">
    <property type="component" value="Unassembled WGS sequence"/>
</dbReference>
<evidence type="ECO:0008006" key="3">
    <source>
        <dbReference type="Google" id="ProtNLM"/>
    </source>
</evidence>
<sequence>MDTDLFYLVWRNHFLRKRIRNLIVGNREIKVALSYLNANHQYLSLLDTGHHNIQIKYSIQQKQAFDDYLENPHRHLITQIDFLSFDLTKAITSTDNQQQLPETLKVITFSIIDDIIFNFDHIPRSVEKLELFFCRKVSYLGQIPENIKHLKIDMIDSNKPSENLSLEDLFLEQLVNYKKLEFLKLYGLSLSRPLIIPPWLKDLNLAKMNNIDQYLVISDPSTTRVKFIKEIESKEQLEAINTSQPWCHSLLLSGLPFKLSPGLIPAHITNIDVNGNLSLEKGCLPEGLKNLDLFFWSLLFLVFFH</sequence>
<gene>
    <name evidence="1" type="ORF">CYY_005230</name>
</gene>
<accession>A0A8J4PUK9</accession>
<comment type="caution">
    <text evidence="1">The sequence shown here is derived from an EMBL/GenBank/DDBJ whole genome shotgun (WGS) entry which is preliminary data.</text>
</comment>
<dbReference type="InterPro" id="IPR051251">
    <property type="entry name" value="STK_FNIP-Repeat"/>
</dbReference>
<organism evidence="1 2">
    <name type="scientific">Polysphondylium violaceum</name>
    <dbReference type="NCBI Taxonomy" id="133409"/>
    <lineage>
        <taxon>Eukaryota</taxon>
        <taxon>Amoebozoa</taxon>
        <taxon>Evosea</taxon>
        <taxon>Eumycetozoa</taxon>
        <taxon>Dictyostelia</taxon>
        <taxon>Dictyosteliales</taxon>
        <taxon>Dictyosteliaceae</taxon>
        <taxon>Polysphondylium</taxon>
    </lineage>
</organism>